<accession>A0AAD7N8S8</accession>
<organism evidence="4 5">
    <name type="scientific">Mycena metata</name>
    <dbReference type="NCBI Taxonomy" id="1033252"/>
    <lineage>
        <taxon>Eukaryota</taxon>
        <taxon>Fungi</taxon>
        <taxon>Dikarya</taxon>
        <taxon>Basidiomycota</taxon>
        <taxon>Agaricomycotina</taxon>
        <taxon>Agaricomycetes</taxon>
        <taxon>Agaricomycetidae</taxon>
        <taxon>Agaricales</taxon>
        <taxon>Marasmiineae</taxon>
        <taxon>Mycenaceae</taxon>
        <taxon>Mycena</taxon>
    </lineage>
</organism>
<reference evidence="4" key="1">
    <citation type="submission" date="2023-03" db="EMBL/GenBank/DDBJ databases">
        <title>Massive genome expansion in bonnet fungi (Mycena s.s.) driven by repeated elements and novel gene families across ecological guilds.</title>
        <authorList>
            <consortium name="Lawrence Berkeley National Laboratory"/>
            <person name="Harder C.B."/>
            <person name="Miyauchi S."/>
            <person name="Viragh M."/>
            <person name="Kuo A."/>
            <person name="Thoen E."/>
            <person name="Andreopoulos B."/>
            <person name="Lu D."/>
            <person name="Skrede I."/>
            <person name="Drula E."/>
            <person name="Henrissat B."/>
            <person name="Morin E."/>
            <person name="Kohler A."/>
            <person name="Barry K."/>
            <person name="LaButti K."/>
            <person name="Morin E."/>
            <person name="Salamov A."/>
            <person name="Lipzen A."/>
            <person name="Mereny Z."/>
            <person name="Hegedus B."/>
            <person name="Baldrian P."/>
            <person name="Stursova M."/>
            <person name="Weitz H."/>
            <person name="Taylor A."/>
            <person name="Grigoriev I.V."/>
            <person name="Nagy L.G."/>
            <person name="Martin F."/>
            <person name="Kauserud H."/>
        </authorList>
    </citation>
    <scope>NUCLEOTIDE SEQUENCE</scope>
    <source>
        <strain evidence="4">CBHHK182m</strain>
    </source>
</reference>
<gene>
    <name evidence="4" type="ORF">B0H16DRAFT_1319246</name>
</gene>
<evidence type="ECO:0000256" key="1">
    <source>
        <dbReference type="SAM" id="MobiDB-lite"/>
    </source>
</evidence>
<dbReference type="Pfam" id="PF26138">
    <property type="entry name" value="DUF8040"/>
    <property type="match status" value="1"/>
</dbReference>
<evidence type="ECO:0000313" key="5">
    <source>
        <dbReference type="Proteomes" id="UP001215598"/>
    </source>
</evidence>
<keyword evidence="2" id="KW-0812">Transmembrane</keyword>
<dbReference type="InterPro" id="IPR058353">
    <property type="entry name" value="DUF8040"/>
</dbReference>
<comment type="caution">
    <text evidence="4">The sequence shown here is derived from an EMBL/GenBank/DDBJ whole genome shotgun (WGS) entry which is preliminary data.</text>
</comment>
<feature type="domain" description="DUF8040" evidence="3">
    <location>
        <begin position="64"/>
        <end position="125"/>
    </location>
</feature>
<keyword evidence="2" id="KW-0472">Membrane</keyword>
<proteinExistence type="predicted"/>
<dbReference type="EMBL" id="JARKIB010000069">
    <property type="protein sequence ID" value="KAJ7749425.1"/>
    <property type="molecule type" value="Genomic_DNA"/>
</dbReference>
<feature type="region of interest" description="Disordered" evidence="1">
    <location>
        <begin position="1"/>
        <end position="26"/>
    </location>
</feature>
<evidence type="ECO:0000259" key="3">
    <source>
        <dbReference type="Pfam" id="PF26138"/>
    </source>
</evidence>
<protein>
    <recommendedName>
        <fullName evidence="3">DUF8040 domain-containing protein</fullName>
    </recommendedName>
</protein>
<sequence length="126" mass="14543">MDPENPRNPRRHAGDVAVAHRRAKKRQELEQRRRRLLVASLVFTVIAFTATLNLDLPDPTPMHTSILTGQRWLMELIRGHDGRFKNQLGIAKHVFFRLSFELQTTCGLRSTKNVTADEKLATFLHF</sequence>
<dbReference type="AlphaFoldDB" id="A0AAD7N8S8"/>
<keyword evidence="5" id="KW-1185">Reference proteome</keyword>
<keyword evidence="2" id="KW-1133">Transmembrane helix</keyword>
<feature type="non-terminal residue" evidence="4">
    <location>
        <position position="126"/>
    </location>
</feature>
<feature type="transmembrane region" description="Helical" evidence="2">
    <location>
        <begin position="36"/>
        <end position="54"/>
    </location>
</feature>
<name>A0AAD7N8S8_9AGAR</name>
<evidence type="ECO:0000313" key="4">
    <source>
        <dbReference type="EMBL" id="KAJ7749425.1"/>
    </source>
</evidence>
<evidence type="ECO:0000256" key="2">
    <source>
        <dbReference type="SAM" id="Phobius"/>
    </source>
</evidence>
<dbReference type="Proteomes" id="UP001215598">
    <property type="component" value="Unassembled WGS sequence"/>
</dbReference>